<name>A0A2P6QZ62_ROSCH</name>
<feature type="transmembrane region" description="Helical" evidence="1">
    <location>
        <begin position="20"/>
        <end position="46"/>
    </location>
</feature>
<dbReference type="Proteomes" id="UP000238479">
    <property type="component" value="Chromosome 4"/>
</dbReference>
<dbReference type="EMBL" id="PDCK01000042">
    <property type="protein sequence ID" value="PRQ39478.1"/>
    <property type="molecule type" value="Genomic_DNA"/>
</dbReference>
<keyword evidence="1" id="KW-1133">Transmembrane helix</keyword>
<protein>
    <submittedName>
        <fullName evidence="2">Uncharacterized protein</fullName>
    </submittedName>
</protein>
<sequence>MFIFMQLLESFFFTSQIVYFLPHCLPLLFPGLNIIGVICSFLSAFVSQILPFYDPHLFLEDCQLNCYLQQRAYGIRPEI</sequence>
<dbReference type="Gramene" id="PRQ39478">
    <property type="protein sequence ID" value="PRQ39478"/>
    <property type="gene ID" value="RchiOBHm_Chr4g0425661"/>
</dbReference>
<comment type="caution">
    <text evidence="2">The sequence shown here is derived from an EMBL/GenBank/DDBJ whole genome shotgun (WGS) entry which is preliminary data.</text>
</comment>
<accession>A0A2P6QZ62</accession>
<proteinExistence type="predicted"/>
<organism evidence="2 3">
    <name type="scientific">Rosa chinensis</name>
    <name type="common">China rose</name>
    <dbReference type="NCBI Taxonomy" id="74649"/>
    <lineage>
        <taxon>Eukaryota</taxon>
        <taxon>Viridiplantae</taxon>
        <taxon>Streptophyta</taxon>
        <taxon>Embryophyta</taxon>
        <taxon>Tracheophyta</taxon>
        <taxon>Spermatophyta</taxon>
        <taxon>Magnoliopsida</taxon>
        <taxon>eudicotyledons</taxon>
        <taxon>Gunneridae</taxon>
        <taxon>Pentapetalae</taxon>
        <taxon>rosids</taxon>
        <taxon>fabids</taxon>
        <taxon>Rosales</taxon>
        <taxon>Rosaceae</taxon>
        <taxon>Rosoideae</taxon>
        <taxon>Rosoideae incertae sedis</taxon>
        <taxon>Rosa</taxon>
    </lineage>
</organism>
<evidence type="ECO:0000313" key="2">
    <source>
        <dbReference type="EMBL" id="PRQ39478.1"/>
    </source>
</evidence>
<evidence type="ECO:0000256" key="1">
    <source>
        <dbReference type="SAM" id="Phobius"/>
    </source>
</evidence>
<keyword evidence="1" id="KW-0472">Membrane</keyword>
<keyword evidence="3" id="KW-1185">Reference proteome</keyword>
<gene>
    <name evidence="2" type="ORF">RchiOBHm_Chr4g0425661</name>
</gene>
<keyword evidence="1" id="KW-0812">Transmembrane</keyword>
<dbReference type="AlphaFoldDB" id="A0A2P6QZ62"/>
<evidence type="ECO:0000313" key="3">
    <source>
        <dbReference type="Proteomes" id="UP000238479"/>
    </source>
</evidence>
<reference evidence="2 3" key="1">
    <citation type="journal article" date="2018" name="Nat. Genet.">
        <title>The Rosa genome provides new insights in the design of modern roses.</title>
        <authorList>
            <person name="Bendahmane M."/>
        </authorList>
    </citation>
    <scope>NUCLEOTIDE SEQUENCE [LARGE SCALE GENOMIC DNA]</scope>
    <source>
        <strain evidence="3">cv. Old Blush</strain>
    </source>
</reference>